<dbReference type="PANTHER" id="PTHR12187:SF11">
    <property type="entry name" value="PHOSPHATIDYLINOSITOL-3,4-BISPHOSPHATE 4-PHOSPHATASE"/>
    <property type="match status" value="1"/>
</dbReference>
<dbReference type="KEGG" id="hazt:108672022"/>
<dbReference type="GeneID" id="108672022"/>
<dbReference type="AlphaFoldDB" id="A0A8B7NN63"/>
<feature type="region of interest" description="Disordered" evidence="3">
    <location>
        <begin position="429"/>
        <end position="464"/>
    </location>
</feature>
<protein>
    <submittedName>
        <fullName evidence="5">Inositol polyphosphate-4-phosphatase type I A</fullName>
    </submittedName>
</protein>
<feature type="region of interest" description="Disordered" evidence="3">
    <location>
        <begin position="118"/>
        <end position="146"/>
    </location>
</feature>
<keyword evidence="1" id="KW-0378">Hydrolase</keyword>
<feature type="compositionally biased region" description="Basic and acidic residues" evidence="3">
    <location>
        <begin position="452"/>
        <end position="464"/>
    </location>
</feature>
<dbReference type="InterPro" id="IPR039034">
    <property type="entry name" value="INPP4"/>
</dbReference>
<evidence type="ECO:0000313" key="4">
    <source>
        <dbReference type="Proteomes" id="UP000694843"/>
    </source>
</evidence>
<dbReference type="GO" id="GO:0016316">
    <property type="term" value="F:phosphatidylinositol-3,4-bisphosphate 4-phosphatase activity"/>
    <property type="evidence" value="ECO:0007669"/>
    <property type="project" value="InterPro"/>
</dbReference>
<feature type="region of interest" description="Disordered" evidence="3">
    <location>
        <begin position="574"/>
        <end position="597"/>
    </location>
</feature>
<dbReference type="GO" id="GO:0005737">
    <property type="term" value="C:cytoplasm"/>
    <property type="evidence" value="ECO:0007669"/>
    <property type="project" value="TreeGrafter"/>
</dbReference>
<dbReference type="OrthoDB" id="159395at2759"/>
<feature type="compositionally biased region" description="Low complexity" evidence="3">
    <location>
        <begin position="131"/>
        <end position="142"/>
    </location>
</feature>
<dbReference type="Proteomes" id="UP000694843">
    <property type="component" value="Unplaced"/>
</dbReference>
<dbReference type="RefSeq" id="XP_018015124.1">
    <property type="nucleotide sequence ID" value="XM_018159635.1"/>
</dbReference>
<keyword evidence="4" id="KW-1185">Reference proteome</keyword>
<sequence>FVVFQSSNPDFLSTVVLGGEKDGGVATGAVDAACRVRIVVRRMLEPLSCTSTVIGSASTTVGAVSSAGRLRLTLVSLAGETSGFVTLTCWAADGDAAGGVDAAAAAHVLHTLQGTPTHASTVTAAHHRRTQSLPPRLSSKSRPPQPPVLCPFHTNPSTATYRFHSGLGGDIAVVEIMAESRLSLTLPQQLLKIWQGAERAWQEELEALGELSEPWASRQRALVAMHASRNQLYADAASALAACVAKGQNFKRSADKEDPLLEFAPINLHLQRMWAQNETLKRTGFHDVHTVGAFAANALGCGHGGLLTQLQDHSRRDRGEASSRADCSRAGVESTRRLRSALAASLNSLLGALKRQAYHDLQSQLADVQEKIDLLLSALEQDVVESAFDFLDQIKIPQSPSHLVTLASRNFSVHSNLSGYLSPESSLDKTIGQHLRRPQEDQLAHAGTASDDTGRGDVDLQRRRDTAFDRTPDVRLTRASGAGMCLNECASSFDNEGIVEAKYYCATDEPEPWDLIKLNLQASFICLSSKVNAICNSYNQKKECRCPQDGLAPLAKIDGLSEISAASCDALTAQTTSADVSPTEEDSGIGLERNTPDIERRLSSDAATSKSGFAGATSVNISGQPRDLTNAISIAQVLYTAPQSGMLPGNSSDGSTSLNASFEKQIINTSNCSTDEIGIRNKLSSILEASKENIHDNDLVSSNCSRDIASQLVNPSSTVSILNVCNEAVDNCSAAKDSRELSFVYVNHDIVSTTDAAKNADGTMYPLDCQTKLQGSAVPSGKHSTHFISSLRDSRSMHASAENGVTQGLALMQFSNVSSAKSNHVSNFTVDSTRVADSVPNTISVNGCTPLQVDQANDSADISSSANDVLNSSSNSRRLNVLQKTDDGPSVTIVVPSIIKLRGAVDGAVRTARLVHSLHKLQLSTEVIHKTHSLQYRRDVCFSQALTAAVSGLVSCLWSRVPDVAFLTVLQQLGPLLQFEGLLSCYGSDAARLSDMVVAVEDLATVQFVLVPCSLPKQHDNDAHPRVVVTGNRCGLRVLLPVPESLLCFLSEHHCAAEPLTFNVTPVFFNVGINEEATLAGRLRLEGPQHRNNLDSFHRLAEYHHRYAKLDLPADTTRRSCCGSNRQSLSELMERLSKAVQSSKSKNTETLHLAAAVTRVMGGIRFTSCKSGKDRTGMSVTLEQVNLLTTAFDLARTERHQSLQAMRSDGTRILNCKKNISVKKFAFNAMQLTMFPRDYAPPPGSYGATAT</sequence>
<evidence type="ECO:0000256" key="2">
    <source>
        <dbReference type="ARBA" id="ARBA00023098"/>
    </source>
</evidence>
<reference evidence="5" key="1">
    <citation type="submission" date="2025-08" db="UniProtKB">
        <authorList>
            <consortium name="RefSeq"/>
        </authorList>
    </citation>
    <scope>IDENTIFICATION</scope>
    <source>
        <tissue evidence="5">Whole organism</tissue>
    </source>
</reference>
<organism evidence="4 5">
    <name type="scientific">Hyalella azteca</name>
    <name type="common">Amphipod</name>
    <dbReference type="NCBI Taxonomy" id="294128"/>
    <lineage>
        <taxon>Eukaryota</taxon>
        <taxon>Metazoa</taxon>
        <taxon>Ecdysozoa</taxon>
        <taxon>Arthropoda</taxon>
        <taxon>Crustacea</taxon>
        <taxon>Multicrustacea</taxon>
        <taxon>Malacostraca</taxon>
        <taxon>Eumalacostraca</taxon>
        <taxon>Peracarida</taxon>
        <taxon>Amphipoda</taxon>
        <taxon>Senticaudata</taxon>
        <taxon>Talitrida</taxon>
        <taxon>Talitroidea</taxon>
        <taxon>Hyalellidae</taxon>
        <taxon>Hyalella</taxon>
    </lineage>
</organism>
<name>A0A8B7NN63_HYAAZ</name>
<evidence type="ECO:0000313" key="5">
    <source>
        <dbReference type="RefSeq" id="XP_018015124.1"/>
    </source>
</evidence>
<evidence type="ECO:0000256" key="3">
    <source>
        <dbReference type="SAM" id="MobiDB-lite"/>
    </source>
</evidence>
<accession>A0A8B7NN63</accession>
<feature type="non-terminal residue" evidence="5">
    <location>
        <position position="1"/>
    </location>
</feature>
<gene>
    <name evidence="5" type="primary">LOC108672022</name>
</gene>
<dbReference type="OMA" id="CRRENTY"/>
<evidence type="ECO:0000256" key="1">
    <source>
        <dbReference type="ARBA" id="ARBA00022801"/>
    </source>
</evidence>
<proteinExistence type="predicted"/>
<keyword evidence="2" id="KW-0443">Lipid metabolism</keyword>
<dbReference type="PANTHER" id="PTHR12187">
    <property type="entry name" value="AGAP000124-PA"/>
    <property type="match status" value="1"/>
</dbReference>